<sequence>MENLNSFLEPGQRVQHPNQLDWGIGQVQSNINNHITVNFPEAGKVVIDGSRIVLILVH</sequence>
<name>A0AAN0RIF6_9RHOB</name>
<dbReference type="InterPro" id="IPR021938">
    <property type="entry name" value="DUF3553"/>
</dbReference>
<dbReference type="KEGG" id="ptp:RCA23_c12790"/>
<dbReference type="EMBL" id="CP003984">
    <property type="protein sequence ID" value="AII86826.1"/>
    <property type="molecule type" value="Genomic_DNA"/>
</dbReference>
<proteinExistence type="predicted"/>
<evidence type="ECO:0008006" key="3">
    <source>
        <dbReference type="Google" id="ProtNLM"/>
    </source>
</evidence>
<evidence type="ECO:0000313" key="1">
    <source>
        <dbReference type="EMBL" id="AII86826.1"/>
    </source>
</evidence>
<organism evidence="1 2">
    <name type="scientific">Planktomarina temperata RCA23</name>
    <dbReference type="NCBI Taxonomy" id="666509"/>
    <lineage>
        <taxon>Bacteria</taxon>
        <taxon>Pseudomonadati</taxon>
        <taxon>Pseudomonadota</taxon>
        <taxon>Alphaproteobacteria</taxon>
        <taxon>Rhodobacterales</taxon>
        <taxon>Paracoccaceae</taxon>
        <taxon>Planktomarina</taxon>
    </lineage>
</organism>
<evidence type="ECO:0000313" key="2">
    <source>
        <dbReference type="Proteomes" id="UP000028680"/>
    </source>
</evidence>
<protein>
    <recommendedName>
        <fullName evidence="3">DUF3553 domain-containing protein</fullName>
    </recommendedName>
</protein>
<reference evidence="1 2" key="1">
    <citation type="journal article" date="2014" name="ISME J.">
        <title>Adaptation of an abundant Roseobacter RCA organism to pelagic systems revealed by genomic and transcriptomic analyses.</title>
        <authorList>
            <person name="Voget S."/>
            <person name="Wemheuer B."/>
            <person name="Brinkhoff T."/>
            <person name="Vollmers J."/>
            <person name="Dietrich S."/>
            <person name="Giebel H.A."/>
            <person name="Beardsley C."/>
            <person name="Sardemann C."/>
            <person name="Bakenhus I."/>
            <person name="Billerbeck S."/>
            <person name="Daniel R."/>
            <person name="Simon M."/>
        </authorList>
    </citation>
    <scope>NUCLEOTIDE SEQUENCE [LARGE SCALE GENOMIC DNA]</scope>
    <source>
        <strain evidence="1 2">RCA23</strain>
    </source>
</reference>
<accession>A0AAN0RIF6</accession>
<gene>
    <name evidence="1" type="ORF">RCA23_c12790</name>
</gene>
<dbReference type="GeneID" id="93368642"/>
<dbReference type="Pfam" id="PF12073">
    <property type="entry name" value="DUF3553"/>
    <property type="match status" value="1"/>
</dbReference>
<dbReference type="RefSeq" id="WP_081870921.1">
    <property type="nucleotide sequence ID" value="NZ_CP003984.1"/>
</dbReference>
<dbReference type="AlphaFoldDB" id="A0AAN0RIF6"/>
<dbReference type="Proteomes" id="UP000028680">
    <property type="component" value="Chromosome"/>
</dbReference>
<keyword evidence="2" id="KW-1185">Reference proteome</keyword>